<name>A0A1D1W1X8_RAMVA</name>
<dbReference type="AlphaFoldDB" id="A0A1D1W1X8"/>
<keyword evidence="3" id="KW-1185">Reference proteome</keyword>
<feature type="compositionally biased region" description="Polar residues" evidence="1">
    <location>
        <begin position="199"/>
        <end position="211"/>
    </location>
</feature>
<feature type="compositionally biased region" description="Basic and acidic residues" evidence="1">
    <location>
        <begin position="213"/>
        <end position="252"/>
    </location>
</feature>
<reference evidence="2 3" key="1">
    <citation type="journal article" date="2016" name="Nat. Commun.">
        <title>Extremotolerant tardigrade genome and improved radiotolerance of human cultured cells by tardigrade-unique protein.</title>
        <authorList>
            <person name="Hashimoto T."/>
            <person name="Horikawa D.D."/>
            <person name="Saito Y."/>
            <person name="Kuwahara H."/>
            <person name="Kozuka-Hata H."/>
            <person name="Shin-I T."/>
            <person name="Minakuchi Y."/>
            <person name="Ohishi K."/>
            <person name="Motoyama A."/>
            <person name="Aizu T."/>
            <person name="Enomoto A."/>
            <person name="Kondo K."/>
            <person name="Tanaka S."/>
            <person name="Hara Y."/>
            <person name="Koshikawa S."/>
            <person name="Sagara H."/>
            <person name="Miura T."/>
            <person name="Yokobori S."/>
            <person name="Miyagawa K."/>
            <person name="Suzuki Y."/>
            <person name="Kubo T."/>
            <person name="Oyama M."/>
            <person name="Kohara Y."/>
            <person name="Fujiyama A."/>
            <person name="Arakawa K."/>
            <person name="Katayama T."/>
            <person name="Toyoda A."/>
            <person name="Kunieda T."/>
        </authorList>
    </citation>
    <scope>NUCLEOTIDE SEQUENCE [LARGE SCALE GENOMIC DNA]</scope>
    <source>
        <strain evidence="2 3">YOKOZUNA-1</strain>
    </source>
</reference>
<comment type="caution">
    <text evidence="2">The sequence shown here is derived from an EMBL/GenBank/DDBJ whole genome shotgun (WGS) entry which is preliminary data.</text>
</comment>
<proteinExistence type="predicted"/>
<accession>A0A1D1W1X8</accession>
<sequence>MSFLQTVFLACWCRPKIGAFLQTNSYTLSSKLSTRTDFSSESVFGVAEKPKSLFAEDANPQAKENPSKLRLIDPLPLKNVQGSASSNTAFRRSHLVNTEASSLIPRPRAISLTQSQMNSISRINHPDIHDQINVHTLLTEIPSLFGNFASTSNTGGEQGTGPGSMVTTPALRSTDFPEELIYELQAESQRRLAEKLTSTMGFQFDRTSTPGHNGDREKDNRSERLAKYRRKEKDKTRDHNRRSKVDIREKPSAPEMTVLASSHDLDKYFSSRLRHKTELLSVVLLFV</sequence>
<evidence type="ECO:0000313" key="3">
    <source>
        <dbReference type="Proteomes" id="UP000186922"/>
    </source>
</evidence>
<organism evidence="2 3">
    <name type="scientific">Ramazzottius varieornatus</name>
    <name type="common">Water bear</name>
    <name type="synonym">Tardigrade</name>
    <dbReference type="NCBI Taxonomy" id="947166"/>
    <lineage>
        <taxon>Eukaryota</taxon>
        <taxon>Metazoa</taxon>
        <taxon>Ecdysozoa</taxon>
        <taxon>Tardigrada</taxon>
        <taxon>Eutardigrada</taxon>
        <taxon>Parachela</taxon>
        <taxon>Hypsibioidea</taxon>
        <taxon>Ramazzottiidae</taxon>
        <taxon>Ramazzottius</taxon>
    </lineage>
</organism>
<gene>
    <name evidence="2" type="primary">RvY_17125-1</name>
    <name evidence="2" type="synonym">RvY_17125.1</name>
    <name evidence="2" type="ORF">RvY_17125</name>
</gene>
<evidence type="ECO:0000256" key="1">
    <source>
        <dbReference type="SAM" id="MobiDB-lite"/>
    </source>
</evidence>
<dbReference type="Proteomes" id="UP000186922">
    <property type="component" value="Unassembled WGS sequence"/>
</dbReference>
<protein>
    <submittedName>
        <fullName evidence="2">Uncharacterized protein</fullName>
    </submittedName>
</protein>
<feature type="region of interest" description="Disordered" evidence="1">
    <location>
        <begin position="199"/>
        <end position="255"/>
    </location>
</feature>
<evidence type="ECO:0000313" key="2">
    <source>
        <dbReference type="EMBL" id="GAV07266.1"/>
    </source>
</evidence>
<dbReference type="EMBL" id="BDGG01000014">
    <property type="protein sequence ID" value="GAV07266.1"/>
    <property type="molecule type" value="Genomic_DNA"/>
</dbReference>